<sequence>MAIVVVEIPIVSDDEFSKGMEFSSRKVVIMAMKHYTIHRIVDYLYGSSCDWLIRVSMIHRKYYWIIKRYNGSHICTRATICQDHSKLDSNTIAKTKASKLNYTISYRKVWLAKQKSVKKYLEVGKHRIKVCPYGLRPCVIRSHQQSSI</sequence>
<organism evidence="1 2">
    <name type="scientific">Arachis hypogaea</name>
    <name type="common">Peanut</name>
    <dbReference type="NCBI Taxonomy" id="3818"/>
    <lineage>
        <taxon>Eukaryota</taxon>
        <taxon>Viridiplantae</taxon>
        <taxon>Streptophyta</taxon>
        <taxon>Embryophyta</taxon>
        <taxon>Tracheophyta</taxon>
        <taxon>Spermatophyta</taxon>
        <taxon>Magnoliopsida</taxon>
        <taxon>eudicotyledons</taxon>
        <taxon>Gunneridae</taxon>
        <taxon>Pentapetalae</taxon>
        <taxon>rosids</taxon>
        <taxon>fabids</taxon>
        <taxon>Fabales</taxon>
        <taxon>Fabaceae</taxon>
        <taxon>Papilionoideae</taxon>
        <taxon>50 kb inversion clade</taxon>
        <taxon>dalbergioids sensu lato</taxon>
        <taxon>Dalbergieae</taxon>
        <taxon>Pterocarpus clade</taxon>
        <taxon>Arachis</taxon>
    </lineage>
</organism>
<protein>
    <recommendedName>
        <fullName evidence="3">Transposase MuDR plant domain-containing protein</fullName>
    </recommendedName>
</protein>
<reference evidence="1 2" key="1">
    <citation type="submission" date="2019-01" db="EMBL/GenBank/DDBJ databases">
        <title>Sequencing of cultivated peanut Arachis hypogaea provides insights into genome evolution and oil improvement.</title>
        <authorList>
            <person name="Chen X."/>
        </authorList>
    </citation>
    <scope>NUCLEOTIDE SEQUENCE [LARGE SCALE GENOMIC DNA]</scope>
    <source>
        <strain evidence="2">cv. Fuhuasheng</strain>
        <tissue evidence="1">Leaves</tissue>
    </source>
</reference>
<dbReference type="EMBL" id="SDMP01000007">
    <property type="protein sequence ID" value="RYR50369.1"/>
    <property type="molecule type" value="Genomic_DNA"/>
</dbReference>
<name>A0A445CHG2_ARAHY</name>
<evidence type="ECO:0000313" key="1">
    <source>
        <dbReference type="EMBL" id="RYR50369.1"/>
    </source>
</evidence>
<evidence type="ECO:0008006" key="3">
    <source>
        <dbReference type="Google" id="ProtNLM"/>
    </source>
</evidence>
<gene>
    <name evidence="1" type="ORF">Ahy_A07g036961</name>
</gene>
<comment type="caution">
    <text evidence="1">The sequence shown here is derived from an EMBL/GenBank/DDBJ whole genome shotgun (WGS) entry which is preliminary data.</text>
</comment>
<dbReference type="Proteomes" id="UP000289738">
    <property type="component" value="Chromosome A07"/>
</dbReference>
<dbReference type="AlphaFoldDB" id="A0A445CHG2"/>
<proteinExistence type="predicted"/>
<accession>A0A445CHG2</accession>
<evidence type="ECO:0000313" key="2">
    <source>
        <dbReference type="Proteomes" id="UP000289738"/>
    </source>
</evidence>
<keyword evidence="2" id="KW-1185">Reference proteome</keyword>